<sequence length="94" mass="10843">MHGQCPTLPDIVLSEQQPEVIDLQCYEEMPSEEEEEQDLRDPFRVTVDCGVCKRRVRFVVLSDRGDLQSLQDLLFRISFLCVPCVKTNKYNHGG</sequence>
<organism evidence="20">
    <name type="scientific">Enhydra lutris kenyoni papillomavirus 2</name>
    <dbReference type="NCBI Taxonomy" id="3073258"/>
    <lineage>
        <taxon>Viruses</taxon>
        <taxon>Monodnaviria</taxon>
        <taxon>Shotokuvirae</taxon>
        <taxon>Cossaviricota</taxon>
        <taxon>Papovaviricetes</taxon>
        <taxon>Zurhausenvirales</taxon>
        <taxon>Papillomaviridae</taxon>
    </lineage>
</organism>
<evidence type="ECO:0000256" key="18">
    <source>
        <dbReference type="HAMAP-Rule" id="MF_04004"/>
    </source>
</evidence>
<keyword evidence="2 18" id="KW-0244">Early protein</keyword>
<dbReference type="GO" id="GO:0003677">
    <property type="term" value="F:DNA binding"/>
    <property type="evidence" value="ECO:0007669"/>
    <property type="project" value="UniProtKB-UniRule"/>
</dbReference>
<keyword evidence="17 18" id="KW-1078">G1/S host cell cycle checkpoint dysregulation by virus</keyword>
<dbReference type="SUPFAM" id="SSF161234">
    <property type="entry name" value="E7 C-terminal domain-like"/>
    <property type="match status" value="1"/>
</dbReference>
<dbReference type="GO" id="GO:0003700">
    <property type="term" value="F:DNA-binding transcription factor activity"/>
    <property type="evidence" value="ECO:0007669"/>
    <property type="project" value="UniProtKB-UniRule"/>
</dbReference>
<protein>
    <recommendedName>
        <fullName evidence="18 19">Protein E7</fullName>
    </recommendedName>
</protein>
<keyword evidence="1 18" id="KW-1121">Modulation of host cell cycle by virus</keyword>
<evidence type="ECO:0000256" key="19">
    <source>
        <dbReference type="PIRNR" id="PIRNR003407"/>
    </source>
</evidence>
<comment type="caution">
    <text evidence="18">Lacks conserved residue(s) required for the propagation of feature annotation.</text>
</comment>
<name>A0AA51ZRG1_9PAPI</name>
<evidence type="ECO:0000256" key="4">
    <source>
        <dbReference type="ARBA" id="ARBA00022581"/>
    </source>
</evidence>
<dbReference type="GO" id="GO:0030430">
    <property type="term" value="C:host cell cytoplasm"/>
    <property type="evidence" value="ECO:0007669"/>
    <property type="project" value="UniProtKB-SubCell"/>
</dbReference>
<evidence type="ECO:0000256" key="13">
    <source>
        <dbReference type="ARBA" id="ARBA00023163"/>
    </source>
</evidence>
<dbReference type="Pfam" id="PF00527">
    <property type="entry name" value="E7"/>
    <property type="match status" value="1"/>
</dbReference>
<comment type="similarity">
    <text evidence="18 19">Belongs to the papillomaviridae E7 protein family.</text>
</comment>
<keyword evidence="11 18" id="KW-0238">DNA-binding</keyword>
<keyword evidence="6 18" id="KW-0479">Metal-binding</keyword>
<keyword evidence="15" id="KW-0922">Interferon antiviral system evasion</keyword>
<gene>
    <name evidence="18" type="primary">E7</name>
</gene>
<dbReference type="GO" id="GO:0042025">
    <property type="term" value="C:host cell nucleus"/>
    <property type="evidence" value="ECO:0007669"/>
    <property type="project" value="UniProtKB-SubCell"/>
</dbReference>
<dbReference type="GO" id="GO:0006351">
    <property type="term" value="P:DNA-templated transcription"/>
    <property type="evidence" value="ECO:0007669"/>
    <property type="project" value="UniProtKB-UniRule"/>
</dbReference>
<feature type="short sequence motif" description="LXCXE motif; interaction with host RB1 and TMEM173/STING" evidence="18">
    <location>
        <begin position="23"/>
        <end position="27"/>
    </location>
</feature>
<dbReference type="InterPro" id="IPR000148">
    <property type="entry name" value="Papilloma_E7"/>
</dbReference>
<keyword evidence="16 18" id="KW-0899">Viral immunoevasion</keyword>
<dbReference type="Gene3D" id="3.30.160.330">
    <property type="match status" value="1"/>
</dbReference>
<comment type="domain">
    <text evidence="18">The E7 terminal domain is an intrinsically disordered domain, whose flexibility and conformational transitions confer target adaptability to the oncoprotein. It allows adaptation to a variety of protein targets and exposes the PEST degradation sequence that regulates its turnover in the cell.</text>
</comment>
<reference evidence="20" key="1">
    <citation type="submission" date="2023-04" db="EMBL/GenBank/DDBJ databases">
        <title>A novel lambdapapillomavirus of northern sea otters subspecies (Enhydra lutris kenyoni) associated with severe mucosal oral growths.</title>
        <authorList>
            <person name="Romero C.H."/>
            <person name="Burek-Huntington K.A."/>
            <person name="Tuomi P.A."/>
        </authorList>
    </citation>
    <scope>NUCLEOTIDE SEQUENCE</scope>
    <source>
        <strain evidence="20">2_ElkPV-2</strain>
    </source>
</reference>
<dbReference type="HAMAP" id="MF_04004">
    <property type="entry name" value="PPV_E7"/>
    <property type="match status" value="1"/>
</dbReference>
<keyword evidence="12 18" id="KW-0010">Activator</keyword>
<dbReference type="GO" id="GO:0039502">
    <property type="term" value="P:symbiont-mediated suppression of host type I interferon-mediated signaling pathway"/>
    <property type="evidence" value="ECO:0007669"/>
    <property type="project" value="UniProtKB-UniRule"/>
</dbReference>
<comment type="subunit">
    <text evidence="18">Homodimer. Homooligomer. Interacts with host RB1; this interaction induces dissociation of RB1-E2F1 complex thereby disrupting RB1 activity. Interacts with host EP300; this interaction represses EP300 transcriptional activity. Interacts with protein E2; this interaction inhibits E7 oncogenic activity. Interacts with host TMEM173/STING; this interaction impairs the ability of TMEM173/STING to sense cytosolic DNA and promote the production of type I interferon (IFN-alpha and IFN-beta).</text>
</comment>
<evidence type="ECO:0000256" key="1">
    <source>
        <dbReference type="ARBA" id="ARBA00022504"/>
    </source>
</evidence>
<keyword evidence="5 18" id="KW-1090">Inhibition of host innate immune response by virus</keyword>
<keyword evidence="9 18" id="KW-0862">Zinc</keyword>
<keyword evidence="8 18" id="KW-1114">Inhibition of host interferon signaling pathway by virus</keyword>
<keyword evidence="13 18" id="KW-0804">Transcription</keyword>
<proteinExistence type="inferred from homology"/>
<evidence type="ECO:0000256" key="5">
    <source>
        <dbReference type="ARBA" id="ARBA00022632"/>
    </source>
</evidence>
<dbReference type="GO" id="GO:0052170">
    <property type="term" value="P:symbiont-mediated suppression of host innate immune response"/>
    <property type="evidence" value="ECO:0007669"/>
    <property type="project" value="UniProtKB-KW"/>
</dbReference>
<evidence type="ECO:0000256" key="8">
    <source>
        <dbReference type="ARBA" id="ARBA00022830"/>
    </source>
</evidence>
<keyword evidence="3 18" id="KW-1048">Host nucleus</keyword>
<accession>A0AA51ZRG1</accession>
<comment type="function">
    <text evidence="18">Plays a role in viral genome replication by driving entry of quiescent cells into the cell cycle. Stimulation of progression from G1 to S phase allows the virus to efficiently use the cellular DNA replicating machinery to achieve viral genome replication. E7 protein has both transforming and trans-activating activities. Induces the disassembly of the E2F1 transcription factor from RB1, with subsequent transcriptional activation of E2F1-regulated S-phase genes. Interferes with host histone deacetylation mediated by HDAC1 and HDAC2, leading to transcription activation. Plays also a role in the inhibition of both antiviral and antiproliferative functions of host interferon alpha. Interaction with host TMEM173/STING impairs the ability of TMEM173/STING to sense cytosolic DNA and promote the production of type I interferon (IFN-alpha and IFN-beta).</text>
</comment>
<evidence type="ECO:0000256" key="12">
    <source>
        <dbReference type="ARBA" id="ARBA00023159"/>
    </source>
</evidence>
<dbReference type="GO" id="GO:0019904">
    <property type="term" value="F:protein domain specific binding"/>
    <property type="evidence" value="ECO:0007669"/>
    <property type="project" value="UniProtKB-UniRule"/>
</dbReference>
<keyword evidence="14 18" id="KW-1035">Host cytoplasm</keyword>
<keyword evidence="7 18" id="KW-0863">Zinc-finger</keyword>
<evidence type="ECO:0000256" key="10">
    <source>
        <dbReference type="ARBA" id="ARBA00023015"/>
    </source>
</evidence>
<keyword evidence="10 18" id="KW-0805">Transcription regulation</keyword>
<comment type="function">
    <text evidence="19">E7 protein has both transforming and trans-activating activities.</text>
</comment>
<evidence type="ECO:0000256" key="11">
    <source>
        <dbReference type="ARBA" id="ARBA00023125"/>
    </source>
</evidence>
<dbReference type="GO" id="GO:0008270">
    <property type="term" value="F:zinc ion binding"/>
    <property type="evidence" value="ECO:0007669"/>
    <property type="project" value="UniProtKB-KW"/>
</dbReference>
<dbReference type="GO" id="GO:0039645">
    <property type="term" value="P:symbiont-mediated perturbation of host cell cycle G1/S transition checkpoint"/>
    <property type="evidence" value="ECO:0007669"/>
    <property type="project" value="UniProtKB-UniRule"/>
</dbReference>
<comment type="subcellular location">
    <subcellularLocation>
        <location evidence="18">Host cytoplasm</location>
    </subcellularLocation>
    <subcellularLocation>
        <location evidence="18">Host nucleus</location>
    </subcellularLocation>
    <text evidence="18">Predominantly found in the host nucleus.</text>
</comment>
<evidence type="ECO:0000256" key="17">
    <source>
        <dbReference type="ARBA" id="ARBA00023309"/>
    </source>
</evidence>
<evidence type="ECO:0000256" key="7">
    <source>
        <dbReference type="ARBA" id="ARBA00022771"/>
    </source>
</evidence>
<keyword evidence="4 18" id="KW-0945">Host-virus interaction</keyword>
<evidence type="ECO:0000256" key="15">
    <source>
        <dbReference type="ARBA" id="ARBA00023258"/>
    </source>
</evidence>
<evidence type="ECO:0000256" key="16">
    <source>
        <dbReference type="ARBA" id="ARBA00023280"/>
    </source>
</evidence>
<evidence type="ECO:0000256" key="2">
    <source>
        <dbReference type="ARBA" id="ARBA00022518"/>
    </source>
</evidence>
<evidence type="ECO:0000256" key="6">
    <source>
        <dbReference type="ARBA" id="ARBA00022723"/>
    </source>
</evidence>
<evidence type="ECO:0000256" key="9">
    <source>
        <dbReference type="ARBA" id="ARBA00022833"/>
    </source>
</evidence>
<evidence type="ECO:0000256" key="14">
    <source>
        <dbReference type="ARBA" id="ARBA00023200"/>
    </source>
</evidence>
<dbReference type="PIRSF" id="PIRSF003407">
    <property type="entry name" value="Papvi_E7"/>
    <property type="match status" value="1"/>
</dbReference>
<comment type="PTM">
    <text evidence="18">Highly phosphorylated.</text>
</comment>
<evidence type="ECO:0000256" key="3">
    <source>
        <dbReference type="ARBA" id="ARBA00022562"/>
    </source>
</evidence>
<evidence type="ECO:0000313" key="20">
    <source>
        <dbReference type="EMBL" id="WMY82290.1"/>
    </source>
</evidence>
<dbReference type="EMBL" id="OQ746290">
    <property type="protein sequence ID" value="WMY82290.1"/>
    <property type="molecule type" value="Genomic_DNA"/>
</dbReference>
<feature type="short sequence motif" description="Nuclear export signal" evidence="18">
    <location>
        <begin position="67"/>
        <end position="75"/>
    </location>
</feature>